<organism evidence="1">
    <name type="scientific">uncultured Caudovirales phage</name>
    <dbReference type="NCBI Taxonomy" id="2100421"/>
    <lineage>
        <taxon>Viruses</taxon>
        <taxon>Duplodnaviria</taxon>
        <taxon>Heunggongvirae</taxon>
        <taxon>Uroviricota</taxon>
        <taxon>Caudoviricetes</taxon>
        <taxon>Peduoviridae</taxon>
        <taxon>Maltschvirus</taxon>
        <taxon>Maltschvirus maltsch</taxon>
    </lineage>
</organism>
<reference evidence="1" key="1">
    <citation type="submission" date="2020-05" db="EMBL/GenBank/DDBJ databases">
        <authorList>
            <person name="Chiriac C."/>
            <person name="Salcher M."/>
            <person name="Ghai R."/>
            <person name="Kavagutti S V."/>
        </authorList>
    </citation>
    <scope>NUCLEOTIDE SEQUENCE</scope>
</reference>
<proteinExistence type="predicted"/>
<protein>
    <submittedName>
        <fullName evidence="1">Uncharacterized protein</fullName>
    </submittedName>
</protein>
<evidence type="ECO:0000313" key="1">
    <source>
        <dbReference type="EMBL" id="CAB4203514.1"/>
    </source>
</evidence>
<gene>
    <name evidence="1" type="ORF">UFOVP1382_130</name>
</gene>
<name>A0A6J5RY02_9CAUD</name>
<dbReference type="EMBL" id="LR797331">
    <property type="protein sequence ID" value="CAB4203514.1"/>
    <property type="molecule type" value="Genomic_DNA"/>
</dbReference>
<accession>A0A6J5RY02</accession>
<sequence length="109" mass="11808">MTYATIPECIADLAATWDPADLPGVDAKLQYALREPLADGVTGIKVTFTNGVAVAEAGFHAEPDGTIGYRAIDFVSLMNNALKVRARAGQSITMTGNWRLLKLLWDKQK</sequence>